<evidence type="ECO:0008006" key="3">
    <source>
        <dbReference type="Google" id="ProtNLM"/>
    </source>
</evidence>
<dbReference type="Proteomes" id="UP000176897">
    <property type="component" value="Unassembled WGS sequence"/>
</dbReference>
<name>A0A1F7USR6_9BACT</name>
<comment type="caution">
    <text evidence="1">The sequence shown here is derived from an EMBL/GenBank/DDBJ whole genome shotgun (WGS) entry which is preliminary data.</text>
</comment>
<organism evidence="1 2">
    <name type="scientific">Candidatus Uhrbacteria bacterium RIFCSPLOWO2_01_FULL_47_24</name>
    <dbReference type="NCBI Taxonomy" id="1802401"/>
    <lineage>
        <taxon>Bacteria</taxon>
        <taxon>Candidatus Uhriibacteriota</taxon>
    </lineage>
</organism>
<evidence type="ECO:0000313" key="1">
    <source>
        <dbReference type="EMBL" id="OGL81353.1"/>
    </source>
</evidence>
<dbReference type="AlphaFoldDB" id="A0A1F7USR6"/>
<reference evidence="1 2" key="1">
    <citation type="journal article" date="2016" name="Nat. Commun.">
        <title>Thousands of microbial genomes shed light on interconnected biogeochemical processes in an aquifer system.</title>
        <authorList>
            <person name="Anantharaman K."/>
            <person name="Brown C.T."/>
            <person name="Hug L.A."/>
            <person name="Sharon I."/>
            <person name="Castelle C.J."/>
            <person name="Probst A.J."/>
            <person name="Thomas B.C."/>
            <person name="Singh A."/>
            <person name="Wilkins M.J."/>
            <person name="Karaoz U."/>
            <person name="Brodie E.L."/>
            <person name="Williams K.H."/>
            <person name="Hubbard S.S."/>
            <person name="Banfield J.F."/>
        </authorList>
    </citation>
    <scope>NUCLEOTIDE SEQUENCE [LARGE SCALE GENOMIC DNA]</scope>
</reference>
<evidence type="ECO:0000313" key="2">
    <source>
        <dbReference type="Proteomes" id="UP000176897"/>
    </source>
</evidence>
<dbReference type="EMBL" id="MGEJ01000007">
    <property type="protein sequence ID" value="OGL81353.1"/>
    <property type="molecule type" value="Genomic_DNA"/>
</dbReference>
<protein>
    <recommendedName>
        <fullName evidence="3">DUF218 domain-containing protein</fullName>
    </recommendedName>
</protein>
<accession>A0A1F7USR6</accession>
<dbReference type="STRING" id="1802401.A3B21_00305"/>
<sequence length="255" mass="29208">MITPLIAENEKRLEPGLESINDTWKDLVDLVEWIMKEKPFPPKQDRQWSQVIIWGETDGLLGLENVKKLLSRYDNATLLISGGVYGREGVIDDIGAIDLYKGLEQELLSMGWKDDDIKRRVLIDSLSLHTGHQGLILSHVLKALSPEEVFVVEPLYHLPRFLLMLGYAMKELGLRANLIPVAYGNWGSLHPAKASKENPERKFKYEELFAFPPMRSLFEDKFDCGEVDKIIQRVKAPNKNCLSFKEFANWLNIKS</sequence>
<gene>
    <name evidence="1" type="ORF">A3B21_00305</name>
</gene>
<proteinExistence type="predicted"/>